<evidence type="ECO:0000313" key="5">
    <source>
        <dbReference type="Proteomes" id="UP000535543"/>
    </source>
</evidence>
<reference evidence="4 5" key="2">
    <citation type="submission" date="2020-06" db="EMBL/GenBank/DDBJ databases">
        <title>Antribacter stalactiti gen. nov., sp. nov., a new member of the family Nacardiaceae isolated from a cave.</title>
        <authorList>
            <person name="Kim I.S."/>
        </authorList>
    </citation>
    <scope>NUCLEOTIDE SEQUENCE [LARGE SCALE GENOMIC DNA]</scope>
    <source>
        <strain evidence="4 5">YC2-7</strain>
    </source>
</reference>
<proteinExistence type="predicted"/>
<keyword evidence="2" id="KW-0732">Signal</keyword>
<dbReference type="Pfam" id="PF05901">
    <property type="entry name" value="Excalibur"/>
    <property type="match status" value="1"/>
</dbReference>
<protein>
    <submittedName>
        <fullName evidence="4">Excalibur calcium-binding domain-containing protein</fullName>
    </submittedName>
</protein>
<dbReference type="RefSeq" id="WP_169592857.1">
    <property type="nucleotide sequence ID" value="NZ_VCQU01000011.1"/>
</dbReference>
<feature type="chain" id="PRO_5032599817" evidence="2">
    <location>
        <begin position="26"/>
        <end position="80"/>
    </location>
</feature>
<accession>A0A848KPC4</accession>
<feature type="signal peptide" evidence="2">
    <location>
        <begin position="1"/>
        <end position="25"/>
    </location>
</feature>
<keyword evidence="5" id="KW-1185">Reference proteome</keyword>
<name>A0A848KPC4_9NOCA</name>
<dbReference type="EMBL" id="VCQU01000011">
    <property type="protein sequence ID" value="NMN98472.1"/>
    <property type="molecule type" value="Genomic_DNA"/>
</dbReference>
<evidence type="ECO:0000313" key="4">
    <source>
        <dbReference type="EMBL" id="NMN98472.1"/>
    </source>
</evidence>
<feature type="region of interest" description="Disordered" evidence="1">
    <location>
        <begin position="59"/>
        <end position="80"/>
    </location>
</feature>
<dbReference type="InterPro" id="IPR008613">
    <property type="entry name" value="Excalibur_Ca-bd_domain"/>
</dbReference>
<evidence type="ECO:0000259" key="3">
    <source>
        <dbReference type="SMART" id="SM00894"/>
    </source>
</evidence>
<dbReference type="AlphaFoldDB" id="A0A848KPC4"/>
<gene>
    <name evidence="4" type="ORF">FGL95_25880</name>
</gene>
<reference evidence="4 5" key="1">
    <citation type="submission" date="2019-05" db="EMBL/GenBank/DDBJ databases">
        <authorList>
            <person name="Lee S.D."/>
        </authorList>
    </citation>
    <scope>NUCLEOTIDE SEQUENCE [LARGE SCALE GENOMIC DNA]</scope>
    <source>
        <strain evidence="4 5">YC2-7</strain>
    </source>
</reference>
<comment type="caution">
    <text evidence="4">The sequence shown here is derived from an EMBL/GenBank/DDBJ whole genome shotgun (WGS) entry which is preliminary data.</text>
</comment>
<evidence type="ECO:0000256" key="1">
    <source>
        <dbReference type="SAM" id="MobiDB-lite"/>
    </source>
</evidence>
<feature type="domain" description="Excalibur calcium-binding" evidence="3">
    <location>
        <begin position="39"/>
        <end position="75"/>
    </location>
</feature>
<dbReference type="SMART" id="SM00894">
    <property type="entry name" value="Excalibur"/>
    <property type="match status" value="1"/>
</dbReference>
<sequence>MIKAIRTVGITVFASAGVLLTPLVAANAHPLDVQLQSSPYKNCTEAWNDGGAPVLKGDERYGPHLDRDNDGIGCEVDPRK</sequence>
<organism evidence="4 5">
    <name type="scientific">Antrihabitans stalactiti</name>
    <dbReference type="NCBI Taxonomy" id="2584121"/>
    <lineage>
        <taxon>Bacteria</taxon>
        <taxon>Bacillati</taxon>
        <taxon>Actinomycetota</taxon>
        <taxon>Actinomycetes</taxon>
        <taxon>Mycobacteriales</taxon>
        <taxon>Nocardiaceae</taxon>
        <taxon>Antrihabitans</taxon>
    </lineage>
</organism>
<dbReference type="Proteomes" id="UP000535543">
    <property type="component" value="Unassembled WGS sequence"/>
</dbReference>
<evidence type="ECO:0000256" key="2">
    <source>
        <dbReference type="SAM" id="SignalP"/>
    </source>
</evidence>